<evidence type="ECO:0000313" key="2">
    <source>
        <dbReference type="Proteomes" id="UP000821865"/>
    </source>
</evidence>
<keyword evidence="2" id="KW-1185">Reference proteome</keyword>
<proteinExistence type="predicted"/>
<name>A0ACB8CAW0_DERSI</name>
<evidence type="ECO:0000313" key="1">
    <source>
        <dbReference type="EMBL" id="KAH7937999.1"/>
    </source>
</evidence>
<sequence length="839" mass="91231">MCDKLLGAKAEAAATGKLSCCVCGEAFADSGGLQGHLRAHVAACQACGAAFPQRAQLEAHQRACHGGWEELDEHMQSHASRLFSCAVCGAIFVDKEHLEGHMRTHAPPEVFSYGGPGKPPLCSSSSCPTAEGPRGKKRPFVCPTCGKAFRRKEHVERHLKMHTGERNFGCATCGKSFSQKVHLENHVRIHTGERPFSCHVCGKAFRRKEHIGRHMKTHTGERPFCCSVCAKPFGQRAHLLNHLTIHSGERPFSCATCQRTFRLREHAERHARTHAPPTEGPKESKALVRLHKGPIATTTATATMVDPSAATTHRCPLCPFATTSVNDFCKHVVLHAEGRSNCTVCDKKEVVEPLEAPKPGPGVVTVATVAPPSPQRCGVCGETFGDVTALQCHIRSCHTEPAGATQLLWSCSFCGLVFSQKAQLDTHMAGHMASFNQKAHLESHMRTHTGERPFNCSPCGKTSGACGRGGAALGARSVARAAGRRQLAARAARGVTSVAASQQPRRRLRPAVGDSCPYLDSARLIGCLRPGFEPQTRARSNTWPLPRPDNYGGDEKAGPQESPFGEAGAPKKNSSRRNAWGNMSYADLITQAIQSAPEKRLTLSQIYEWMVQNVPYFKDKGDSNSSAGWKNSIRHNLSLHSRFMRVQNEGAGKSSWWMLNPDAKPGKAARRRATSMETPRYEKKRGRLKKKLEALRASPSPSSSEGPLDPFPESPPASRLDLQHCSPLAPLPGSPSAWPPQPLMPVDRYGAGPLADTLTQSMTLGDRHDTVPPPPMGPSASQVMGRLLTFNDHLPHDLDLDLDAVPGLHCDVDQVIQHELSVDGNLDFNFDSHARPWVH</sequence>
<reference evidence="1" key="1">
    <citation type="submission" date="2020-05" db="EMBL/GenBank/DDBJ databases">
        <title>Large-scale comparative analyses of tick genomes elucidate their genetic diversity and vector capacities.</title>
        <authorList>
            <person name="Jia N."/>
            <person name="Wang J."/>
            <person name="Shi W."/>
            <person name="Du L."/>
            <person name="Sun Y."/>
            <person name="Zhan W."/>
            <person name="Jiang J."/>
            <person name="Wang Q."/>
            <person name="Zhang B."/>
            <person name="Ji P."/>
            <person name="Sakyi L.B."/>
            <person name="Cui X."/>
            <person name="Yuan T."/>
            <person name="Jiang B."/>
            <person name="Yang W."/>
            <person name="Lam T.T.-Y."/>
            <person name="Chang Q."/>
            <person name="Ding S."/>
            <person name="Wang X."/>
            <person name="Zhu J."/>
            <person name="Ruan X."/>
            <person name="Zhao L."/>
            <person name="Wei J."/>
            <person name="Que T."/>
            <person name="Du C."/>
            <person name="Cheng J."/>
            <person name="Dai P."/>
            <person name="Han X."/>
            <person name="Huang E."/>
            <person name="Gao Y."/>
            <person name="Liu J."/>
            <person name="Shao H."/>
            <person name="Ye R."/>
            <person name="Li L."/>
            <person name="Wei W."/>
            <person name="Wang X."/>
            <person name="Wang C."/>
            <person name="Yang T."/>
            <person name="Huo Q."/>
            <person name="Li W."/>
            <person name="Guo W."/>
            <person name="Chen H."/>
            <person name="Zhou L."/>
            <person name="Ni X."/>
            <person name="Tian J."/>
            <person name="Zhou Y."/>
            <person name="Sheng Y."/>
            <person name="Liu T."/>
            <person name="Pan Y."/>
            <person name="Xia L."/>
            <person name="Li J."/>
            <person name="Zhao F."/>
            <person name="Cao W."/>
        </authorList>
    </citation>
    <scope>NUCLEOTIDE SEQUENCE</scope>
    <source>
        <strain evidence="1">Dsil-2018</strain>
    </source>
</reference>
<comment type="caution">
    <text evidence="1">The sequence shown here is derived from an EMBL/GenBank/DDBJ whole genome shotgun (WGS) entry which is preliminary data.</text>
</comment>
<gene>
    <name evidence="1" type="ORF">HPB49_019102</name>
</gene>
<organism evidence="1 2">
    <name type="scientific">Dermacentor silvarum</name>
    <name type="common">Tick</name>
    <dbReference type="NCBI Taxonomy" id="543639"/>
    <lineage>
        <taxon>Eukaryota</taxon>
        <taxon>Metazoa</taxon>
        <taxon>Ecdysozoa</taxon>
        <taxon>Arthropoda</taxon>
        <taxon>Chelicerata</taxon>
        <taxon>Arachnida</taxon>
        <taxon>Acari</taxon>
        <taxon>Parasitiformes</taxon>
        <taxon>Ixodida</taxon>
        <taxon>Ixodoidea</taxon>
        <taxon>Ixodidae</taxon>
        <taxon>Rhipicephalinae</taxon>
        <taxon>Dermacentor</taxon>
    </lineage>
</organism>
<dbReference type="EMBL" id="CM023477">
    <property type="protein sequence ID" value="KAH7937999.1"/>
    <property type="molecule type" value="Genomic_DNA"/>
</dbReference>
<protein>
    <submittedName>
        <fullName evidence="1">Uncharacterized protein</fullName>
    </submittedName>
</protein>
<accession>A0ACB8CAW0</accession>
<dbReference type="Proteomes" id="UP000821865">
    <property type="component" value="Chromosome 8"/>
</dbReference>